<protein>
    <recommendedName>
        <fullName evidence="3">DNA polymerase III subunit alpha</fullName>
        <ecNumber evidence="2">2.7.7.7</ecNumber>
    </recommendedName>
</protein>
<dbReference type="InterPro" id="IPR004013">
    <property type="entry name" value="PHP_dom"/>
</dbReference>
<evidence type="ECO:0000256" key="3">
    <source>
        <dbReference type="ARBA" id="ARBA00019114"/>
    </source>
</evidence>
<dbReference type="STRING" id="1802333.A3G03_02690"/>
<gene>
    <name evidence="10" type="ORF">A3G03_02690</name>
</gene>
<dbReference type="Pfam" id="PF17657">
    <property type="entry name" value="DNA_pol3_finger"/>
    <property type="match status" value="1"/>
</dbReference>
<sequence>MEKFVHLHIHSHYSLLQALPKIPDLIAAAKKNDMSALALTDNGNLYGAIEFYKACKKENIKPIIGVDAYVATRTRFDKQAGVDNRRARLVLLAENLTGYKNLIKLVTYSHLEGFYYKPRIDRELLEKYHAGLVALLPSFSSEVSLALKNRDKEKAETTAKWYKKIFGEDCYLEITCHPEIDGHKELIEKIVVLGKKLKMPLAAAHDVYYISPDDKKARETLLSVQNGSDRGERHAFDGDGDFSFISAEQMVEYFADLPEALAGTNTIVEKCNLEIPLGQWVFPEFKLSNGEMPDEALGKIVAAGFEKRGMTKTAELNKRVEYELKVIRDKGYAPYFLVVSDLLRFAHENKILTTIRGSVAGSLVTFLAGITNVNPIEYKLPFERFLNPERPSAPDIDMDFADNRRDEMIAYAKQKYGADKVAQIGTFGTMMARGAVRDVARALGFEYAVGDKISKMIPFGSQGFPMTLERALEMMLELKALYKNDKEVKEIIDLAKKIEGCARHISVHAAGVVIAPQPLIEYTPLQYDPKGEGKIITQYDMYAIEEAGLLKFDFLGIKNLAILADAAERVEKLEGKKIDIENIPLNDKKTFEMLARGETAGLFQLNGDAMTKFLIDLKPTNINDINVMVALFRPGPMKNIPEYIARKHKQKPVVYMHPKMEKYLKESYGILVYQEDIMFTALELAGYTWKTVDKLRKAIGKKIPKEMTEQHEIFVEGCQKHSAIGQDKAEKIWDLFEPFQGYGFNKAHAASYGKVAYQTAYLKANFPAIYMSAVLTADSGDVEKIGETIAECKRMGIPVLPPSVNESFSQFTVIRHQTSEIRNLKSEIRFGLVTIKNFGQGVSTAIIEERKRAAVAGVGQAGRFKSLGDFLTRVQDKNLNKKSLEALIKAGALDEFDERNAMLANIENLLEYNRECSRTSANQDSLFGAFQDAAIPDLRLESAPAATAAEKLVWEKELLGLYISGHPLDKYREKLEKREMNIRRVKEELREGMEAVIAGIVEEARTIITKSNDQMMFARLADFTSSIEVVIFPRVFSNYKKVLLPEKLLAIKGRISNRNGVISLIAEKIKELN</sequence>
<dbReference type="SUPFAM" id="SSF89550">
    <property type="entry name" value="PHP domain-like"/>
    <property type="match status" value="1"/>
</dbReference>
<dbReference type="InterPro" id="IPR003141">
    <property type="entry name" value="Pol/His_phosphatase_N"/>
</dbReference>
<proteinExistence type="predicted"/>
<dbReference type="EMBL" id="MHSL01000022">
    <property type="protein sequence ID" value="OHA43561.1"/>
    <property type="molecule type" value="Genomic_DNA"/>
</dbReference>
<evidence type="ECO:0000256" key="1">
    <source>
        <dbReference type="ARBA" id="ARBA00004496"/>
    </source>
</evidence>
<keyword evidence="5" id="KW-0548">Nucleotidyltransferase</keyword>
<dbReference type="GO" id="GO:0008408">
    <property type="term" value="F:3'-5' exonuclease activity"/>
    <property type="evidence" value="ECO:0007669"/>
    <property type="project" value="InterPro"/>
</dbReference>
<dbReference type="NCBIfam" id="TIGR00594">
    <property type="entry name" value="polc"/>
    <property type="match status" value="1"/>
</dbReference>
<dbReference type="InterPro" id="IPR041931">
    <property type="entry name" value="DNA_pol3_alpha_thumb_dom"/>
</dbReference>
<dbReference type="PANTHER" id="PTHR32294:SF0">
    <property type="entry name" value="DNA POLYMERASE III SUBUNIT ALPHA"/>
    <property type="match status" value="1"/>
</dbReference>
<dbReference type="Pfam" id="PF01336">
    <property type="entry name" value="tRNA_anti-codon"/>
    <property type="match status" value="1"/>
</dbReference>
<keyword evidence="6" id="KW-0235">DNA replication</keyword>
<keyword evidence="7" id="KW-0239">DNA-directed DNA polymerase</keyword>
<comment type="catalytic activity">
    <reaction evidence="8">
        <text>DNA(n) + a 2'-deoxyribonucleoside 5'-triphosphate = DNA(n+1) + diphosphate</text>
        <dbReference type="Rhea" id="RHEA:22508"/>
        <dbReference type="Rhea" id="RHEA-COMP:17339"/>
        <dbReference type="Rhea" id="RHEA-COMP:17340"/>
        <dbReference type="ChEBI" id="CHEBI:33019"/>
        <dbReference type="ChEBI" id="CHEBI:61560"/>
        <dbReference type="ChEBI" id="CHEBI:173112"/>
        <dbReference type="EC" id="2.7.7.7"/>
    </reaction>
</comment>
<dbReference type="Pfam" id="PF14579">
    <property type="entry name" value="HHH_6"/>
    <property type="match status" value="1"/>
</dbReference>
<reference evidence="10 11" key="1">
    <citation type="journal article" date="2016" name="Nat. Commun.">
        <title>Thousands of microbial genomes shed light on interconnected biogeochemical processes in an aquifer system.</title>
        <authorList>
            <person name="Anantharaman K."/>
            <person name="Brown C.T."/>
            <person name="Hug L.A."/>
            <person name="Sharon I."/>
            <person name="Castelle C.J."/>
            <person name="Probst A.J."/>
            <person name="Thomas B.C."/>
            <person name="Singh A."/>
            <person name="Wilkins M.J."/>
            <person name="Karaoz U."/>
            <person name="Brodie E.L."/>
            <person name="Williams K.H."/>
            <person name="Hubbard S.S."/>
            <person name="Banfield J.F."/>
        </authorList>
    </citation>
    <scope>NUCLEOTIDE SEQUENCE [LARGE SCALE GENOMIC DNA]</scope>
</reference>
<dbReference type="InterPro" id="IPR004365">
    <property type="entry name" value="NA-bd_OB_tRNA"/>
</dbReference>
<comment type="subcellular location">
    <subcellularLocation>
        <location evidence="1">Cytoplasm</location>
    </subcellularLocation>
</comment>
<evidence type="ECO:0000259" key="9">
    <source>
        <dbReference type="SMART" id="SM00481"/>
    </source>
</evidence>
<dbReference type="InterPro" id="IPR040982">
    <property type="entry name" value="DNA_pol3_finger"/>
</dbReference>
<dbReference type="InterPro" id="IPR011708">
    <property type="entry name" value="DNA_pol3_alpha_NTPase_dom"/>
</dbReference>
<dbReference type="InterPro" id="IPR004805">
    <property type="entry name" value="DnaE2/DnaE/PolC"/>
</dbReference>
<dbReference type="GO" id="GO:0003887">
    <property type="term" value="F:DNA-directed DNA polymerase activity"/>
    <property type="evidence" value="ECO:0007669"/>
    <property type="project" value="UniProtKB-KW"/>
</dbReference>
<evidence type="ECO:0000256" key="6">
    <source>
        <dbReference type="ARBA" id="ARBA00022705"/>
    </source>
</evidence>
<evidence type="ECO:0000256" key="5">
    <source>
        <dbReference type="ARBA" id="ARBA00022695"/>
    </source>
</evidence>
<evidence type="ECO:0000256" key="7">
    <source>
        <dbReference type="ARBA" id="ARBA00022932"/>
    </source>
</evidence>
<dbReference type="Pfam" id="PF07733">
    <property type="entry name" value="DNA_pol3_alpha"/>
    <property type="match status" value="1"/>
</dbReference>
<dbReference type="PANTHER" id="PTHR32294">
    <property type="entry name" value="DNA POLYMERASE III SUBUNIT ALPHA"/>
    <property type="match status" value="1"/>
</dbReference>
<dbReference type="GO" id="GO:0005737">
    <property type="term" value="C:cytoplasm"/>
    <property type="evidence" value="ECO:0007669"/>
    <property type="project" value="UniProtKB-SubCell"/>
</dbReference>
<evidence type="ECO:0000313" key="11">
    <source>
        <dbReference type="Proteomes" id="UP000176355"/>
    </source>
</evidence>
<dbReference type="InterPro" id="IPR016195">
    <property type="entry name" value="Pol/histidinol_Pase-like"/>
</dbReference>
<dbReference type="Pfam" id="PF02811">
    <property type="entry name" value="PHP"/>
    <property type="match status" value="1"/>
</dbReference>
<dbReference type="GO" id="GO:0006260">
    <property type="term" value="P:DNA replication"/>
    <property type="evidence" value="ECO:0007669"/>
    <property type="project" value="UniProtKB-KW"/>
</dbReference>
<keyword evidence="4" id="KW-0808">Transferase</keyword>
<dbReference type="CDD" id="cd04485">
    <property type="entry name" value="DnaE_OBF"/>
    <property type="match status" value="1"/>
</dbReference>
<organism evidence="10 11">
    <name type="scientific">Candidatus Taylorbacteria bacterium RIFCSPLOWO2_12_FULL_44_15c</name>
    <dbReference type="NCBI Taxonomy" id="1802333"/>
    <lineage>
        <taxon>Bacteria</taxon>
        <taxon>Candidatus Tayloriibacteriota</taxon>
    </lineage>
</organism>
<evidence type="ECO:0000313" key="10">
    <source>
        <dbReference type="EMBL" id="OHA43561.1"/>
    </source>
</evidence>
<dbReference type="GO" id="GO:0003676">
    <property type="term" value="F:nucleic acid binding"/>
    <property type="evidence" value="ECO:0007669"/>
    <property type="project" value="InterPro"/>
</dbReference>
<name>A0A1G2P7L8_9BACT</name>
<dbReference type="Proteomes" id="UP000176355">
    <property type="component" value="Unassembled WGS sequence"/>
</dbReference>
<evidence type="ECO:0000256" key="8">
    <source>
        <dbReference type="ARBA" id="ARBA00049244"/>
    </source>
</evidence>
<comment type="caution">
    <text evidence="10">The sequence shown here is derived from an EMBL/GenBank/DDBJ whole genome shotgun (WGS) entry which is preliminary data.</text>
</comment>
<dbReference type="SMART" id="SM00481">
    <property type="entry name" value="POLIIIAc"/>
    <property type="match status" value="1"/>
</dbReference>
<feature type="domain" description="Polymerase/histidinol phosphatase N-terminal" evidence="9">
    <location>
        <begin position="5"/>
        <end position="72"/>
    </location>
</feature>
<accession>A0A1G2P7L8</accession>
<dbReference type="InterPro" id="IPR029460">
    <property type="entry name" value="DNAPol_HHH"/>
</dbReference>
<dbReference type="NCBIfam" id="NF004226">
    <property type="entry name" value="PRK05673.1"/>
    <property type="match status" value="1"/>
</dbReference>
<evidence type="ECO:0000256" key="2">
    <source>
        <dbReference type="ARBA" id="ARBA00012417"/>
    </source>
</evidence>
<evidence type="ECO:0000256" key="4">
    <source>
        <dbReference type="ARBA" id="ARBA00022679"/>
    </source>
</evidence>
<dbReference type="AlphaFoldDB" id="A0A1G2P7L8"/>
<dbReference type="Gene3D" id="3.20.20.140">
    <property type="entry name" value="Metal-dependent hydrolases"/>
    <property type="match status" value="1"/>
</dbReference>
<dbReference type="Gene3D" id="1.10.10.1600">
    <property type="entry name" value="Bacterial DNA polymerase III alpha subunit, thumb domain"/>
    <property type="match status" value="1"/>
</dbReference>
<dbReference type="Gene3D" id="1.10.150.870">
    <property type="match status" value="1"/>
</dbReference>
<dbReference type="EC" id="2.7.7.7" evidence="2"/>